<feature type="transmembrane region" description="Helical" evidence="1">
    <location>
        <begin position="351"/>
        <end position="369"/>
    </location>
</feature>
<dbReference type="OrthoDB" id="845806at2"/>
<keyword evidence="1" id="KW-0812">Transmembrane</keyword>
<evidence type="ECO:0000256" key="1">
    <source>
        <dbReference type="SAM" id="Phobius"/>
    </source>
</evidence>
<keyword evidence="3" id="KW-1185">Reference proteome</keyword>
<feature type="transmembrane region" description="Helical" evidence="1">
    <location>
        <begin position="326"/>
        <end position="344"/>
    </location>
</feature>
<dbReference type="Proteomes" id="UP000198724">
    <property type="component" value="Unassembled WGS sequence"/>
</dbReference>
<keyword evidence="1" id="KW-1133">Transmembrane helix</keyword>
<evidence type="ECO:0008006" key="4">
    <source>
        <dbReference type="Google" id="ProtNLM"/>
    </source>
</evidence>
<feature type="transmembrane region" description="Helical" evidence="1">
    <location>
        <begin position="138"/>
        <end position="158"/>
    </location>
</feature>
<dbReference type="EMBL" id="FOOT01000005">
    <property type="protein sequence ID" value="SFH06146.1"/>
    <property type="molecule type" value="Genomic_DNA"/>
</dbReference>
<proteinExistence type="predicted"/>
<evidence type="ECO:0000313" key="3">
    <source>
        <dbReference type="Proteomes" id="UP000198724"/>
    </source>
</evidence>
<dbReference type="STRING" id="1436961.SAMN05421739_105265"/>
<feature type="transmembrane region" description="Helical" evidence="1">
    <location>
        <begin position="381"/>
        <end position="403"/>
    </location>
</feature>
<sequence>MKLASPFKTAIAVTVDVPSGSVSSDIKKIWWLWVAALCPVIFTFFLVLDIAPFMHIDEFMTVDLGRVILQPDTTWSIAWMIERNQAAFVFFYIGPVLQELSFLSIGEYGPRISGILGAVAAATAMVGWLHARGASGHVSVFLGLILLLDPIFVQAYTIGRVDGWAMAACLAACWSLESINKEEQSSTVRPESMFAGGSTALAFFIWPSVIFLLPLILLQLFTVSNRKKTNSPSRKIYLANAMFLFAIGGAVTSLFLLIPVAPKLFALFGNIVDGVVINSRTGTANYTLLESQQIINGIKHLLQVLKFSPFLVLMALIGAIRGREWGLITAGVTVVLLMIATVVYSHRIQYLLPYFIVMASVLFIQGRGYELKSKNKFTSVLALATLLVWSIGLSLVARSIIAIEGRKELERRQIYEAAQNMIGVGEHTVYSFPYEFYYTGRSLGWKMYKPYLAVGVDPLLNPGVLQLTLDKVDFAIMPLPRLTPELEEQIRKAGMREKGIYRIYKVPLNGSDHKVTNKTRLQTFFFIPRQPYGPYTVYEKEGLPKAN</sequence>
<name>A0A1I2X0D6_9BACT</name>
<protein>
    <recommendedName>
        <fullName evidence="4">4-amino-4-deoxy-L-arabinose transferase</fullName>
    </recommendedName>
</protein>
<keyword evidence="1" id="KW-0472">Membrane</keyword>
<feature type="transmembrane region" description="Helical" evidence="1">
    <location>
        <begin position="112"/>
        <end position="131"/>
    </location>
</feature>
<feature type="transmembrane region" description="Helical" evidence="1">
    <location>
        <begin position="200"/>
        <end position="224"/>
    </location>
</feature>
<dbReference type="RefSeq" id="WP_092103523.1">
    <property type="nucleotide sequence ID" value="NZ_FOOT01000005.1"/>
</dbReference>
<organism evidence="2 3">
    <name type="scientific">Pontibacter chinhatensis</name>
    <dbReference type="NCBI Taxonomy" id="1436961"/>
    <lineage>
        <taxon>Bacteria</taxon>
        <taxon>Pseudomonadati</taxon>
        <taxon>Bacteroidota</taxon>
        <taxon>Cytophagia</taxon>
        <taxon>Cytophagales</taxon>
        <taxon>Hymenobacteraceae</taxon>
        <taxon>Pontibacter</taxon>
    </lineage>
</organism>
<reference evidence="3" key="1">
    <citation type="submission" date="2016-10" db="EMBL/GenBank/DDBJ databases">
        <authorList>
            <person name="Varghese N."/>
            <person name="Submissions S."/>
        </authorList>
    </citation>
    <scope>NUCLEOTIDE SEQUENCE [LARGE SCALE GENOMIC DNA]</scope>
    <source>
        <strain evidence="3">LP51</strain>
    </source>
</reference>
<feature type="transmembrane region" description="Helical" evidence="1">
    <location>
        <begin position="236"/>
        <end position="258"/>
    </location>
</feature>
<feature type="transmembrane region" description="Helical" evidence="1">
    <location>
        <begin position="301"/>
        <end position="320"/>
    </location>
</feature>
<gene>
    <name evidence="2" type="ORF">SAMN05421739_105265</name>
</gene>
<feature type="transmembrane region" description="Helical" evidence="1">
    <location>
        <begin position="30"/>
        <end position="51"/>
    </location>
</feature>
<accession>A0A1I2X0D6</accession>
<evidence type="ECO:0000313" key="2">
    <source>
        <dbReference type="EMBL" id="SFH06146.1"/>
    </source>
</evidence>
<dbReference type="AlphaFoldDB" id="A0A1I2X0D6"/>